<feature type="region of interest" description="Disordered" evidence="4">
    <location>
        <begin position="413"/>
        <end position="433"/>
    </location>
</feature>
<dbReference type="InterPro" id="IPR022478">
    <property type="entry name" value="ABC_transptr_sub-bd_PQQ"/>
</dbReference>
<keyword evidence="2 5" id="KW-0732">Signal</keyword>
<dbReference type="SUPFAM" id="SSF53822">
    <property type="entry name" value="Periplasmic binding protein-like I"/>
    <property type="match status" value="1"/>
</dbReference>
<evidence type="ECO:0000256" key="1">
    <source>
        <dbReference type="ARBA" id="ARBA00010062"/>
    </source>
</evidence>
<dbReference type="PANTHER" id="PTHR30483">
    <property type="entry name" value="LEUCINE-SPECIFIC-BINDING PROTEIN"/>
    <property type="match status" value="1"/>
</dbReference>
<comment type="similarity">
    <text evidence="1">Belongs to the leucine-binding protein family.</text>
</comment>
<gene>
    <name evidence="7" type="ORF">FBZ92_10267</name>
</gene>
<protein>
    <submittedName>
        <fullName evidence="7">Amino acid/amide ABC transporter substrate-binding protein (HAAT family)</fullName>
    </submittedName>
</protein>
<feature type="chain" id="PRO_5021753445" evidence="5">
    <location>
        <begin position="30"/>
        <end position="433"/>
    </location>
</feature>
<dbReference type="InterPro" id="IPR028081">
    <property type="entry name" value="Leu-bd"/>
</dbReference>
<dbReference type="NCBIfam" id="TIGR03863">
    <property type="entry name" value="PQQ_ABC_bind"/>
    <property type="match status" value="1"/>
</dbReference>
<dbReference type="PROSITE" id="PS51257">
    <property type="entry name" value="PROKAR_LIPOPROTEIN"/>
    <property type="match status" value="1"/>
</dbReference>
<dbReference type="InterPro" id="IPR028082">
    <property type="entry name" value="Peripla_BP_I"/>
</dbReference>
<keyword evidence="3" id="KW-0029">Amino-acid transport</keyword>
<dbReference type="Pfam" id="PF13458">
    <property type="entry name" value="Peripla_BP_6"/>
    <property type="match status" value="1"/>
</dbReference>
<feature type="region of interest" description="Disordered" evidence="4">
    <location>
        <begin position="33"/>
        <end position="58"/>
    </location>
</feature>
<organism evidence="7 8">
    <name type="scientific">Nitrospirillum amazonense</name>
    <dbReference type="NCBI Taxonomy" id="28077"/>
    <lineage>
        <taxon>Bacteria</taxon>
        <taxon>Pseudomonadati</taxon>
        <taxon>Pseudomonadota</taxon>
        <taxon>Alphaproteobacteria</taxon>
        <taxon>Rhodospirillales</taxon>
        <taxon>Azospirillaceae</taxon>
        <taxon>Nitrospirillum</taxon>
    </lineage>
</organism>
<dbReference type="AlphaFoldDB" id="A0A560J0D6"/>
<evidence type="ECO:0000313" key="8">
    <source>
        <dbReference type="Proteomes" id="UP000318050"/>
    </source>
</evidence>
<accession>A0A560J0D6</accession>
<dbReference type="InterPro" id="IPR051010">
    <property type="entry name" value="BCAA_transport"/>
</dbReference>
<dbReference type="OrthoDB" id="5341635at2"/>
<dbReference type="PANTHER" id="PTHR30483:SF6">
    <property type="entry name" value="PERIPLASMIC BINDING PROTEIN OF ABC TRANSPORTER FOR NATURAL AMINO ACIDS"/>
    <property type="match status" value="1"/>
</dbReference>
<feature type="domain" description="Leucine-binding protein" evidence="6">
    <location>
        <begin position="122"/>
        <end position="242"/>
    </location>
</feature>
<feature type="compositionally biased region" description="Low complexity" evidence="4">
    <location>
        <begin position="33"/>
        <end position="56"/>
    </location>
</feature>
<dbReference type="EMBL" id="VITT01000002">
    <property type="protein sequence ID" value="TWB63889.1"/>
    <property type="molecule type" value="Genomic_DNA"/>
</dbReference>
<dbReference type="Proteomes" id="UP000318050">
    <property type="component" value="Unassembled WGS sequence"/>
</dbReference>
<dbReference type="GO" id="GO:0006865">
    <property type="term" value="P:amino acid transport"/>
    <property type="evidence" value="ECO:0007669"/>
    <property type="project" value="UniProtKB-KW"/>
</dbReference>
<keyword evidence="3" id="KW-0813">Transport</keyword>
<evidence type="ECO:0000256" key="4">
    <source>
        <dbReference type="SAM" id="MobiDB-lite"/>
    </source>
</evidence>
<proteinExistence type="inferred from homology"/>
<evidence type="ECO:0000256" key="3">
    <source>
        <dbReference type="ARBA" id="ARBA00022970"/>
    </source>
</evidence>
<evidence type="ECO:0000256" key="2">
    <source>
        <dbReference type="ARBA" id="ARBA00022729"/>
    </source>
</evidence>
<evidence type="ECO:0000256" key="5">
    <source>
        <dbReference type="SAM" id="SignalP"/>
    </source>
</evidence>
<sequence length="433" mass="46890">MPNRRHGLIGVYPIGVLISGLLLAGQACAASPAAPPHAATPAAPPGAKAPTTVAPKPDAKPDPVANIAYLALVQKRVLPQSFLDQPPEDEGVQGARLGLADNITTGRFIHQAYHLEEALEPDADAVVAAFKKLVAQGYRAFVTDVPADLLLRLADLAEAKDATLLDATSTDDALRGEQCRRNVLHLLPSRAMLADALMQYLTIKNWRDILLVAGPNPEDKLYADALRKSARKFRLKIVADKPWTYDPGARRTDTGHYAIGAEVARFTQGIKYDVLVVADEGDNFGDDLGYRATDPRPVAGTQGLVPAAWARPFEQWGATQLQARFLKQTGRWMTERDYGAWMAVRALGEAATRGGSVEGAAMTAYLRKPEFELAAFKGARLSFRAWDGQLRQPVLLADARSLVSVSPQPGFLHETSELDTLGPDQPETTCHPR</sequence>
<reference evidence="7 8" key="1">
    <citation type="submission" date="2019-06" db="EMBL/GenBank/DDBJ databases">
        <title>Genomic Encyclopedia of Type Strains, Phase IV (KMG-V): Genome sequencing to study the core and pangenomes of soil and plant-associated prokaryotes.</title>
        <authorList>
            <person name="Whitman W."/>
        </authorList>
    </citation>
    <scope>NUCLEOTIDE SEQUENCE [LARGE SCALE GENOMIC DNA]</scope>
    <source>
        <strain evidence="7 8">BR 11140</strain>
    </source>
</reference>
<comment type="caution">
    <text evidence="7">The sequence shown here is derived from an EMBL/GenBank/DDBJ whole genome shotgun (WGS) entry which is preliminary data.</text>
</comment>
<dbReference type="CDD" id="cd06268">
    <property type="entry name" value="PBP1_ABC_transporter_LIVBP-like"/>
    <property type="match status" value="1"/>
</dbReference>
<dbReference type="Gene3D" id="3.40.50.2300">
    <property type="match status" value="2"/>
</dbReference>
<evidence type="ECO:0000259" key="6">
    <source>
        <dbReference type="Pfam" id="PF13458"/>
    </source>
</evidence>
<feature type="signal peptide" evidence="5">
    <location>
        <begin position="1"/>
        <end position="29"/>
    </location>
</feature>
<name>A0A560J0D6_9PROT</name>
<evidence type="ECO:0000313" key="7">
    <source>
        <dbReference type="EMBL" id="TWB63889.1"/>
    </source>
</evidence>